<protein>
    <submittedName>
        <fullName evidence="8">MFS transporter</fullName>
    </submittedName>
</protein>
<evidence type="ECO:0000313" key="9">
    <source>
        <dbReference type="Proteomes" id="UP000501676"/>
    </source>
</evidence>
<dbReference type="PANTHER" id="PTHR23501">
    <property type="entry name" value="MAJOR FACILITATOR SUPERFAMILY"/>
    <property type="match status" value="1"/>
</dbReference>
<feature type="transmembrane region" description="Helical" evidence="6">
    <location>
        <begin position="260"/>
        <end position="281"/>
    </location>
</feature>
<dbReference type="PANTHER" id="PTHR23501:SF191">
    <property type="entry name" value="VACUOLAR BASIC AMINO ACID TRANSPORTER 4"/>
    <property type="match status" value="1"/>
</dbReference>
<evidence type="ECO:0000259" key="7">
    <source>
        <dbReference type="PROSITE" id="PS50850"/>
    </source>
</evidence>
<evidence type="ECO:0000313" key="8">
    <source>
        <dbReference type="EMBL" id="QIH23622.1"/>
    </source>
</evidence>
<feature type="transmembrane region" description="Helical" evidence="6">
    <location>
        <begin position="136"/>
        <end position="156"/>
    </location>
</feature>
<proteinExistence type="predicted"/>
<reference evidence="8 9" key="1">
    <citation type="submission" date="2020-02" db="EMBL/GenBank/DDBJ databases">
        <title>Complete genome sequences of six Lactobacillus iners strains isolated from the human vagina.</title>
        <authorList>
            <person name="France M.T."/>
            <person name="Rutt L."/>
            <person name="Narina S."/>
            <person name="Arbaugh S."/>
            <person name="Humphrys M.S."/>
            <person name="Ma B."/>
            <person name="Hayward M.R."/>
            <person name="Relman D."/>
            <person name="Kwon D.S."/>
            <person name="Ravel J."/>
        </authorList>
    </citation>
    <scope>NUCLEOTIDE SEQUENCE [LARGE SCALE GENOMIC DNA]</scope>
    <source>
        <strain evidence="8 9">C0210C1</strain>
    </source>
</reference>
<dbReference type="InterPro" id="IPR036259">
    <property type="entry name" value="MFS_trans_sf"/>
</dbReference>
<sequence>MTKNQLKFLTIALILGNIMSGLDSTIINTAIPSIVANLHGIQFMGWIIAIFLLGMSISIPLWTKVAERIGNKNAFLVTLSFFIVGSILEAISQDMTFFLSVRIIMGIGAGGMGSLPYIIVGYIYPNIKQRTKALGILTSGFNAAAIVGPLIGGWIIDISSWHWIFYINIPIGLLAMLLTAIFYKKESISKFSKFDTVGSALLVTGLITFLLGIQLLGLVSVWLVICCLIISLLIMTYFFIHENKEENPVLPLSLFTNKNLIGDFLLFALTWGAFIAVNVYLPMWAQAFLGMTALIGGMTLIPNSCFSIVASQFVYVLQGRTKTYYIILVGIIGMLISSFSLLIADLSIPLWILIFTSAFSGMGVGFIFVELQVKVQVDAGREHMADATSTSYLIRILAQTVMAAIYGVIMNLSLNQGIKAHSQITLSMLNKMSDCRTASELPAKLLPLMRAISHSGIRVIMLVSCLLLVISLVINYKFNPRH</sequence>
<dbReference type="SUPFAM" id="SSF103473">
    <property type="entry name" value="MFS general substrate transporter"/>
    <property type="match status" value="1"/>
</dbReference>
<organism evidence="8 9">
    <name type="scientific">Lactobacillus iners</name>
    <dbReference type="NCBI Taxonomy" id="147802"/>
    <lineage>
        <taxon>Bacteria</taxon>
        <taxon>Bacillati</taxon>
        <taxon>Bacillota</taxon>
        <taxon>Bacilli</taxon>
        <taxon>Lactobacillales</taxon>
        <taxon>Lactobacillaceae</taxon>
        <taxon>Lactobacillus</taxon>
    </lineage>
</organism>
<feature type="transmembrane region" description="Helical" evidence="6">
    <location>
        <begin position="194"/>
        <end position="213"/>
    </location>
</feature>
<dbReference type="Proteomes" id="UP000501676">
    <property type="component" value="Chromosome"/>
</dbReference>
<dbReference type="InterPro" id="IPR011701">
    <property type="entry name" value="MFS"/>
</dbReference>
<dbReference type="GO" id="GO:0005886">
    <property type="term" value="C:plasma membrane"/>
    <property type="evidence" value="ECO:0007669"/>
    <property type="project" value="UniProtKB-SubCell"/>
</dbReference>
<feature type="transmembrane region" description="Helical" evidence="6">
    <location>
        <begin position="392"/>
        <end position="409"/>
    </location>
</feature>
<evidence type="ECO:0000256" key="6">
    <source>
        <dbReference type="SAM" id="Phobius"/>
    </source>
</evidence>
<evidence type="ECO:0000256" key="1">
    <source>
        <dbReference type="ARBA" id="ARBA00004651"/>
    </source>
</evidence>
<feature type="transmembrane region" description="Helical" evidence="6">
    <location>
        <begin position="324"/>
        <end position="344"/>
    </location>
</feature>
<comment type="subcellular location">
    <subcellularLocation>
        <location evidence="1">Cell membrane</location>
        <topology evidence="1">Multi-pass membrane protein</topology>
    </subcellularLocation>
</comment>
<name>A0A6G7B8A2_9LACO</name>
<evidence type="ECO:0000256" key="3">
    <source>
        <dbReference type="ARBA" id="ARBA00022692"/>
    </source>
</evidence>
<keyword evidence="4 6" id="KW-1133">Transmembrane helix</keyword>
<keyword evidence="3 6" id="KW-0812">Transmembrane</keyword>
<feature type="transmembrane region" description="Helical" evidence="6">
    <location>
        <begin position="12"/>
        <end position="31"/>
    </location>
</feature>
<keyword evidence="2" id="KW-0813">Transport</keyword>
<feature type="domain" description="Major facilitator superfamily (MFS) profile" evidence="7">
    <location>
        <begin position="9"/>
        <end position="482"/>
    </location>
</feature>
<gene>
    <name evidence="8" type="ORF">G6Z83_02585</name>
</gene>
<dbReference type="Gene3D" id="1.20.1250.20">
    <property type="entry name" value="MFS general substrate transporter like domains"/>
    <property type="match status" value="2"/>
</dbReference>
<dbReference type="AlphaFoldDB" id="A0A6G7B8A2"/>
<dbReference type="GO" id="GO:0022857">
    <property type="term" value="F:transmembrane transporter activity"/>
    <property type="evidence" value="ECO:0007669"/>
    <property type="project" value="InterPro"/>
</dbReference>
<feature type="transmembrane region" description="Helical" evidence="6">
    <location>
        <begin position="219"/>
        <end position="240"/>
    </location>
</feature>
<dbReference type="RefSeq" id="WP_164823952.1">
    <property type="nucleotide sequence ID" value="NZ_CP049228.1"/>
</dbReference>
<feature type="transmembrane region" description="Helical" evidence="6">
    <location>
        <begin position="74"/>
        <end position="91"/>
    </location>
</feature>
<feature type="transmembrane region" description="Helical" evidence="6">
    <location>
        <begin position="43"/>
        <end position="62"/>
    </location>
</feature>
<feature type="transmembrane region" description="Helical" evidence="6">
    <location>
        <begin position="350"/>
        <end position="371"/>
    </location>
</feature>
<evidence type="ECO:0000256" key="4">
    <source>
        <dbReference type="ARBA" id="ARBA00022989"/>
    </source>
</evidence>
<accession>A0A6G7B8A2</accession>
<dbReference type="InterPro" id="IPR020846">
    <property type="entry name" value="MFS_dom"/>
</dbReference>
<feature type="transmembrane region" description="Helical" evidence="6">
    <location>
        <begin position="103"/>
        <end position="124"/>
    </location>
</feature>
<dbReference type="PROSITE" id="PS50850">
    <property type="entry name" value="MFS"/>
    <property type="match status" value="1"/>
</dbReference>
<dbReference type="Pfam" id="PF07690">
    <property type="entry name" value="MFS_1"/>
    <property type="match status" value="1"/>
</dbReference>
<feature type="transmembrane region" description="Helical" evidence="6">
    <location>
        <begin position="287"/>
        <end position="317"/>
    </location>
</feature>
<dbReference type="EMBL" id="CP049228">
    <property type="protein sequence ID" value="QIH23622.1"/>
    <property type="molecule type" value="Genomic_DNA"/>
</dbReference>
<feature type="transmembrane region" description="Helical" evidence="6">
    <location>
        <begin position="455"/>
        <end position="476"/>
    </location>
</feature>
<keyword evidence="5 6" id="KW-0472">Membrane</keyword>
<feature type="transmembrane region" description="Helical" evidence="6">
    <location>
        <begin position="162"/>
        <end position="182"/>
    </location>
</feature>
<evidence type="ECO:0000256" key="2">
    <source>
        <dbReference type="ARBA" id="ARBA00022448"/>
    </source>
</evidence>
<evidence type="ECO:0000256" key="5">
    <source>
        <dbReference type="ARBA" id="ARBA00023136"/>
    </source>
</evidence>